<evidence type="ECO:0000313" key="1">
    <source>
        <dbReference type="EMBL" id="SKA20333.1"/>
    </source>
</evidence>
<protein>
    <submittedName>
        <fullName evidence="1">3-hydroxyacyl-[acyl-carrier-protein] dehydratase</fullName>
    </submittedName>
</protein>
<accession>A0A1T4RWJ4</accession>
<dbReference type="AlphaFoldDB" id="A0A1T4RWJ4"/>
<sequence length="124" mass="13816">MYPLPHRPPFILLDQWEIVEPGYKARGHKLITACEGWRYWSGPLLWEALGQLAALALGQATMLTGIDTAILHRPLLAGEQLHLEAEIIAFKRGFGKRQGRAWVEGELVGELQGSFVSLERGTKA</sequence>
<proteinExistence type="predicted"/>
<reference evidence="2" key="1">
    <citation type="submission" date="2017-02" db="EMBL/GenBank/DDBJ databases">
        <authorList>
            <person name="Varghese N."/>
            <person name="Submissions S."/>
        </authorList>
    </citation>
    <scope>NUCLEOTIDE SEQUENCE [LARGE SCALE GENOMIC DNA]</scope>
    <source>
        <strain evidence="2">DSM 16521</strain>
    </source>
</reference>
<keyword evidence="2" id="KW-1185">Reference proteome</keyword>
<gene>
    <name evidence="1" type="ORF">SAMN02745885_02309</name>
</gene>
<name>A0A1T4RWJ4_9FIRM</name>
<dbReference type="SUPFAM" id="SSF54637">
    <property type="entry name" value="Thioesterase/thiol ester dehydrase-isomerase"/>
    <property type="match status" value="1"/>
</dbReference>
<dbReference type="InterPro" id="IPR029069">
    <property type="entry name" value="HotDog_dom_sf"/>
</dbReference>
<dbReference type="Gene3D" id="3.10.129.10">
    <property type="entry name" value="Hotdog Thioesterase"/>
    <property type="match status" value="1"/>
</dbReference>
<organism evidence="1 2">
    <name type="scientific">Carboxydocella sporoproducens DSM 16521</name>
    <dbReference type="NCBI Taxonomy" id="1121270"/>
    <lineage>
        <taxon>Bacteria</taxon>
        <taxon>Bacillati</taxon>
        <taxon>Bacillota</taxon>
        <taxon>Clostridia</taxon>
        <taxon>Eubacteriales</taxon>
        <taxon>Clostridiales Family XVI. Incertae Sedis</taxon>
        <taxon>Carboxydocella</taxon>
    </lineage>
</organism>
<dbReference type="EMBL" id="FUXM01000037">
    <property type="protein sequence ID" value="SKA20333.1"/>
    <property type="molecule type" value="Genomic_DNA"/>
</dbReference>
<dbReference type="Proteomes" id="UP000189933">
    <property type="component" value="Unassembled WGS sequence"/>
</dbReference>
<evidence type="ECO:0000313" key="2">
    <source>
        <dbReference type="Proteomes" id="UP000189933"/>
    </source>
</evidence>